<keyword evidence="2" id="KW-1185">Reference proteome</keyword>
<sequence length="95" mass="10040">MPNCTVLREAPLAVRTQLGSVGSVDVFNKVFNKASGVQVDKGGEGNDELCGGQGQGMGDVLCALGVAVWSVWCGSVRQLGGIDSVYIWWNSEVHE</sequence>
<dbReference type="EMBL" id="VSRR010061069">
    <property type="protein sequence ID" value="MPC82913.1"/>
    <property type="molecule type" value="Genomic_DNA"/>
</dbReference>
<dbReference type="Proteomes" id="UP000324222">
    <property type="component" value="Unassembled WGS sequence"/>
</dbReference>
<name>A0A5B7IKM4_PORTR</name>
<gene>
    <name evidence="1" type="ORF">E2C01_077602</name>
</gene>
<dbReference type="AlphaFoldDB" id="A0A5B7IKM4"/>
<evidence type="ECO:0000313" key="1">
    <source>
        <dbReference type="EMBL" id="MPC82913.1"/>
    </source>
</evidence>
<accession>A0A5B7IKM4</accession>
<comment type="caution">
    <text evidence="1">The sequence shown here is derived from an EMBL/GenBank/DDBJ whole genome shotgun (WGS) entry which is preliminary data.</text>
</comment>
<protein>
    <submittedName>
        <fullName evidence="1">Uncharacterized protein</fullName>
    </submittedName>
</protein>
<reference evidence="1 2" key="1">
    <citation type="submission" date="2019-05" db="EMBL/GenBank/DDBJ databases">
        <title>Another draft genome of Portunus trituberculatus and its Hox gene families provides insights of decapod evolution.</title>
        <authorList>
            <person name="Jeong J.-H."/>
            <person name="Song I."/>
            <person name="Kim S."/>
            <person name="Choi T."/>
            <person name="Kim D."/>
            <person name="Ryu S."/>
            <person name="Kim W."/>
        </authorList>
    </citation>
    <scope>NUCLEOTIDE SEQUENCE [LARGE SCALE GENOMIC DNA]</scope>
    <source>
        <tissue evidence="1">Muscle</tissue>
    </source>
</reference>
<organism evidence="1 2">
    <name type="scientific">Portunus trituberculatus</name>
    <name type="common">Swimming crab</name>
    <name type="synonym">Neptunus trituberculatus</name>
    <dbReference type="NCBI Taxonomy" id="210409"/>
    <lineage>
        <taxon>Eukaryota</taxon>
        <taxon>Metazoa</taxon>
        <taxon>Ecdysozoa</taxon>
        <taxon>Arthropoda</taxon>
        <taxon>Crustacea</taxon>
        <taxon>Multicrustacea</taxon>
        <taxon>Malacostraca</taxon>
        <taxon>Eumalacostraca</taxon>
        <taxon>Eucarida</taxon>
        <taxon>Decapoda</taxon>
        <taxon>Pleocyemata</taxon>
        <taxon>Brachyura</taxon>
        <taxon>Eubrachyura</taxon>
        <taxon>Portunoidea</taxon>
        <taxon>Portunidae</taxon>
        <taxon>Portuninae</taxon>
        <taxon>Portunus</taxon>
    </lineage>
</organism>
<proteinExistence type="predicted"/>
<evidence type="ECO:0000313" key="2">
    <source>
        <dbReference type="Proteomes" id="UP000324222"/>
    </source>
</evidence>